<reference evidence="2" key="1">
    <citation type="journal article" date="2014" name="Int. J. Syst. Evol. Microbiol.">
        <title>Complete genome sequence of Corynebacterium casei LMG S-19264T (=DSM 44701T), isolated from a smear-ripened cheese.</title>
        <authorList>
            <consortium name="US DOE Joint Genome Institute (JGI-PGF)"/>
            <person name="Walter F."/>
            <person name="Albersmeier A."/>
            <person name="Kalinowski J."/>
            <person name="Ruckert C."/>
        </authorList>
    </citation>
    <scope>NUCLEOTIDE SEQUENCE</scope>
    <source>
        <strain evidence="2">CGMCC 1.12751</strain>
    </source>
</reference>
<sequence>MGKIENELTSILLVDNKSFAIYFGLLFLWIYSIGKVLNKNNPELIKPMNIWWIIYLISLIPVALAYRGMTMMSFDQIDSWILAPTGIIGF</sequence>
<reference evidence="2" key="2">
    <citation type="submission" date="2020-09" db="EMBL/GenBank/DDBJ databases">
        <authorList>
            <person name="Sun Q."/>
            <person name="Zhou Y."/>
        </authorList>
    </citation>
    <scope>NUCLEOTIDE SEQUENCE</scope>
    <source>
        <strain evidence="2">CGMCC 1.12751</strain>
    </source>
</reference>
<keyword evidence="3" id="KW-1185">Reference proteome</keyword>
<evidence type="ECO:0000313" key="2">
    <source>
        <dbReference type="EMBL" id="GGG50908.1"/>
    </source>
</evidence>
<evidence type="ECO:0000313" key="3">
    <source>
        <dbReference type="Proteomes" id="UP000625976"/>
    </source>
</evidence>
<gene>
    <name evidence="2" type="ORF">GCM10010976_22600</name>
</gene>
<feature type="transmembrane region" description="Helical" evidence="1">
    <location>
        <begin position="50"/>
        <end position="69"/>
    </location>
</feature>
<comment type="caution">
    <text evidence="2">The sequence shown here is derived from an EMBL/GenBank/DDBJ whole genome shotgun (WGS) entry which is preliminary data.</text>
</comment>
<proteinExistence type="predicted"/>
<name>A0A917GM66_9FLAO</name>
<dbReference type="EMBL" id="BMFQ01000003">
    <property type="protein sequence ID" value="GGG50908.1"/>
    <property type="molecule type" value="Genomic_DNA"/>
</dbReference>
<protein>
    <submittedName>
        <fullName evidence="2">Uncharacterized protein</fullName>
    </submittedName>
</protein>
<evidence type="ECO:0000256" key="1">
    <source>
        <dbReference type="SAM" id="Phobius"/>
    </source>
</evidence>
<keyword evidence="1" id="KW-0472">Membrane</keyword>
<accession>A0A917GM66</accession>
<keyword evidence="1" id="KW-0812">Transmembrane</keyword>
<keyword evidence="1" id="KW-1133">Transmembrane helix</keyword>
<dbReference type="AlphaFoldDB" id="A0A917GM66"/>
<dbReference type="Proteomes" id="UP000625976">
    <property type="component" value="Unassembled WGS sequence"/>
</dbReference>
<feature type="transmembrane region" description="Helical" evidence="1">
    <location>
        <begin position="20"/>
        <end position="38"/>
    </location>
</feature>
<organism evidence="2 3">
    <name type="scientific">Bizionia arctica</name>
    <dbReference type="NCBI Taxonomy" id="1495645"/>
    <lineage>
        <taxon>Bacteria</taxon>
        <taxon>Pseudomonadati</taxon>
        <taxon>Bacteroidota</taxon>
        <taxon>Flavobacteriia</taxon>
        <taxon>Flavobacteriales</taxon>
        <taxon>Flavobacteriaceae</taxon>
        <taxon>Bizionia</taxon>
    </lineage>
</organism>